<evidence type="ECO:0000313" key="3">
    <source>
        <dbReference type="EMBL" id="KAF1981441.1"/>
    </source>
</evidence>
<evidence type="ECO:0000256" key="2">
    <source>
        <dbReference type="SAM" id="Phobius"/>
    </source>
</evidence>
<proteinExistence type="predicted"/>
<evidence type="ECO:0000313" key="4">
    <source>
        <dbReference type="Proteomes" id="UP000800041"/>
    </source>
</evidence>
<dbReference type="PANTHER" id="PTHR35895">
    <property type="entry name" value="CHROMOSOME 16, WHOLE GENOME SHOTGUN SEQUENCE"/>
    <property type="match status" value="1"/>
</dbReference>
<dbReference type="EMBL" id="ML977199">
    <property type="protein sequence ID" value="KAF1981441.1"/>
    <property type="molecule type" value="Genomic_DNA"/>
</dbReference>
<dbReference type="AlphaFoldDB" id="A0A6G1GKJ7"/>
<dbReference type="Pfam" id="PF12505">
    <property type="entry name" value="DUF3712"/>
    <property type="match status" value="1"/>
</dbReference>
<keyword evidence="2" id="KW-0812">Transmembrane</keyword>
<keyword evidence="2" id="KW-0472">Membrane</keyword>
<sequence length="347" mass="37715">MPPQKLTFGQKVKNHFKRFWWAHLIFLIVSSLCIALPLAYVGFPNIAQSQLNDATLELTSQVITDPTPDAVHLEMTTISRSDSIFRPTLSAMNASLFLEDTLPDIIPFGQLEIPQLKSTHETEIIINQNLRILNQDQFLAYNRRVMSSEEYRVAIRATADLHLGGLPVAHPAFNKVVTSKGLNNLKGFEVLDFNLSLTAAPGQPNMFGMVYLPNPSPMTLTLGNLTQNLFVQGQPIGQAFIDNVVLHPGNNTIPMYSITDQAAVIVLLTSKFRDGVLPVDIVGESVVYNGQSLEYFAAPLRENPLFAKLDVGKALEKLGLPLGALTGTGPLPPPAAPSTGPAPSPGT</sequence>
<dbReference type="OrthoDB" id="10039566at2759"/>
<feature type="compositionally biased region" description="Pro residues" evidence="1">
    <location>
        <begin position="330"/>
        <end position="347"/>
    </location>
</feature>
<evidence type="ECO:0000256" key="1">
    <source>
        <dbReference type="SAM" id="MobiDB-lite"/>
    </source>
</evidence>
<accession>A0A6G1GKJ7</accession>
<dbReference type="PANTHER" id="PTHR35895:SF1">
    <property type="entry name" value="LIPID-BINDING SERUM GLYCOPROTEIN C-TERMINAL DOMAIN-CONTAINING PROTEIN"/>
    <property type="match status" value="1"/>
</dbReference>
<organism evidence="3 4">
    <name type="scientific">Aulographum hederae CBS 113979</name>
    <dbReference type="NCBI Taxonomy" id="1176131"/>
    <lineage>
        <taxon>Eukaryota</taxon>
        <taxon>Fungi</taxon>
        <taxon>Dikarya</taxon>
        <taxon>Ascomycota</taxon>
        <taxon>Pezizomycotina</taxon>
        <taxon>Dothideomycetes</taxon>
        <taxon>Pleosporomycetidae</taxon>
        <taxon>Aulographales</taxon>
        <taxon>Aulographaceae</taxon>
    </lineage>
</organism>
<gene>
    <name evidence="3" type="ORF">K402DRAFT_342367</name>
</gene>
<reference evidence="3" key="1">
    <citation type="journal article" date="2020" name="Stud. Mycol.">
        <title>101 Dothideomycetes genomes: a test case for predicting lifestyles and emergence of pathogens.</title>
        <authorList>
            <person name="Haridas S."/>
            <person name="Albert R."/>
            <person name="Binder M."/>
            <person name="Bloem J."/>
            <person name="Labutti K."/>
            <person name="Salamov A."/>
            <person name="Andreopoulos B."/>
            <person name="Baker S."/>
            <person name="Barry K."/>
            <person name="Bills G."/>
            <person name="Bluhm B."/>
            <person name="Cannon C."/>
            <person name="Castanera R."/>
            <person name="Culley D."/>
            <person name="Daum C."/>
            <person name="Ezra D."/>
            <person name="Gonzalez J."/>
            <person name="Henrissat B."/>
            <person name="Kuo A."/>
            <person name="Liang C."/>
            <person name="Lipzen A."/>
            <person name="Lutzoni F."/>
            <person name="Magnuson J."/>
            <person name="Mondo S."/>
            <person name="Nolan M."/>
            <person name="Ohm R."/>
            <person name="Pangilinan J."/>
            <person name="Park H.-J."/>
            <person name="Ramirez L."/>
            <person name="Alfaro M."/>
            <person name="Sun H."/>
            <person name="Tritt A."/>
            <person name="Yoshinaga Y."/>
            <person name="Zwiers L.-H."/>
            <person name="Turgeon B."/>
            <person name="Goodwin S."/>
            <person name="Spatafora J."/>
            <person name="Crous P."/>
            <person name="Grigoriev I."/>
        </authorList>
    </citation>
    <scope>NUCLEOTIDE SEQUENCE</scope>
    <source>
        <strain evidence="3">CBS 113979</strain>
    </source>
</reference>
<keyword evidence="2" id="KW-1133">Transmembrane helix</keyword>
<dbReference type="Proteomes" id="UP000800041">
    <property type="component" value="Unassembled WGS sequence"/>
</dbReference>
<protein>
    <submittedName>
        <fullName evidence="3">Uncharacterized protein</fullName>
    </submittedName>
</protein>
<feature type="transmembrane region" description="Helical" evidence="2">
    <location>
        <begin position="20"/>
        <end position="43"/>
    </location>
</feature>
<dbReference type="InterPro" id="IPR022185">
    <property type="entry name" value="DUF3712"/>
</dbReference>
<keyword evidence="4" id="KW-1185">Reference proteome</keyword>
<dbReference type="InterPro" id="IPR046368">
    <property type="entry name" value="Tag1"/>
</dbReference>
<name>A0A6G1GKJ7_9PEZI</name>
<dbReference type="GO" id="GO:0000329">
    <property type="term" value="C:fungal-type vacuole membrane"/>
    <property type="evidence" value="ECO:0007669"/>
    <property type="project" value="InterPro"/>
</dbReference>
<feature type="region of interest" description="Disordered" evidence="1">
    <location>
        <begin position="326"/>
        <end position="347"/>
    </location>
</feature>